<comment type="caution">
    <text evidence="2">The sequence shown here is derived from an EMBL/GenBank/DDBJ whole genome shotgun (WGS) entry which is preliminary data.</text>
</comment>
<sequence length="65" mass="7314">MSNDLIVQVRIRLAEMGKSQAWLAEQLGISTAYMSDIMNGRRSPEEQIHKIKKALNIKKNETGGD</sequence>
<dbReference type="Proteomes" id="UP000287605">
    <property type="component" value="Unassembled WGS sequence"/>
</dbReference>
<dbReference type="CDD" id="cd00093">
    <property type="entry name" value="HTH_XRE"/>
    <property type="match status" value="1"/>
</dbReference>
<evidence type="ECO:0000313" key="3">
    <source>
        <dbReference type="Proteomes" id="UP000287605"/>
    </source>
</evidence>
<dbReference type="PROSITE" id="PS50943">
    <property type="entry name" value="HTH_CROC1"/>
    <property type="match status" value="1"/>
</dbReference>
<dbReference type="EMBL" id="NGKA01000010">
    <property type="protein sequence ID" value="RSU11597.1"/>
    <property type="molecule type" value="Genomic_DNA"/>
</dbReference>
<dbReference type="GO" id="GO:0003677">
    <property type="term" value="F:DNA binding"/>
    <property type="evidence" value="ECO:0007669"/>
    <property type="project" value="InterPro"/>
</dbReference>
<name>A0A430AU65_9ENTE</name>
<proteinExistence type="predicted"/>
<organism evidence="2 3">
    <name type="scientific">Vagococcus elongatus</name>
    <dbReference type="NCBI Taxonomy" id="180344"/>
    <lineage>
        <taxon>Bacteria</taxon>
        <taxon>Bacillati</taxon>
        <taxon>Bacillota</taxon>
        <taxon>Bacilli</taxon>
        <taxon>Lactobacillales</taxon>
        <taxon>Enterococcaceae</taxon>
        <taxon>Vagococcus</taxon>
    </lineage>
</organism>
<dbReference type="InterPro" id="IPR001387">
    <property type="entry name" value="Cro/C1-type_HTH"/>
</dbReference>
<accession>A0A430AU65</accession>
<keyword evidence="3" id="KW-1185">Reference proteome</keyword>
<protein>
    <recommendedName>
        <fullName evidence="1">HTH cro/C1-type domain-containing protein</fullName>
    </recommendedName>
</protein>
<dbReference type="RefSeq" id="WP_126809219.1">
    <property type="nucleotide sequence ID" value="NZ_NGKA01000010.1"/>
</dbReference>
<dbReference type="AlphaFoldDB" id="A0A430AU65"/>
<dbReference type="InterPro" id="IPR010982">
    <property type="entry name" value="Lambda_DNA-bd_dom_sf"/>
</dbReference>
<dbReference type="Gene3D" id="1.10.260.40">
    <property type="entry name" value="lambda repressor-like DNA-binding domains"/>
    <property type="match status" value="1"/>
</dbReference>
<feature type="domain" description="HTH cro/C1-type" evidence="1">
    <location>
        <begin position="9"/>
        <end position="62"/>
    </location>
</feature>
<reference evidence="2 3" key="1">
    <citation type="submission" date="2017-05" db="EMBL/GenBank/DDBJ databases">
        <title>Vagococcus spp. assemblies.</title>
        <authorList>
            <person name="Gulvik C.A."/>
        </authorList>
    </citation>
    <scope>NUCLEOTIDE SEQUENCE [LARGE SCALE GENOMIC DNA]</scope>
    <source>
        <strain evidence="2 3">CCUG 51432</strain>
    </source>
</reference>
<dbReference type="SMART" id="SM00530">
    <property type="entry name" value="HTH_XRE"/>
    <property type="match status" value="1"/>
</dbReference>
<dbReference type="OrthoDB" id="2629500at2"/>
<dbReference type="Pfam" id="PF13560">
    <property type="entry name" value="HTH_31"/>
    <property type="match status" value="1"/>
</dbReference>
<dbReference type="SUPFAM" id="SSF47413">
    <property type="entry name" value="lambda repressor-like DNA-binding domains"/>
    <property type="match status" value="1"/>
</dbReference>
<gene>
    <name evidence="2" type="ORF">CBF29_07930</name>
</gene>
<evidence type="ECO:0000259" key="1">
    <source>
        <dbReference type="PROSITE" id="PS50943"/>
    </source>
</evidence>
<evidence type="ECO:0000313" key="2">
    <source>
        <dbReference type="EMBL" id="RSU11597.1"/>
    </source>
</evidence>